<dbReference type="STRING" id="1198029.A0A1U7LRK4"/>
<evidence type="ECO:0000256" key="1">
    <source>
        <dbReference type="ARBA" id="ARBA00004123"/>
    </source>
</evidence>
<dbReference type="OMA" id="GYAQEYL"/>
<evidence type="ECO:0000256" key="8">
    <source>
        <dbReference type="ARBA" id="ARBA00023242"/>
    </source>
</evidence>
<dbReference type="EMBL" id="LXFE01000464">
    <property type="protein sequence ID" value="OLL25259.1"/>
    <property type="molecule type" value="Genomic_DNA"/>
</dbReference>
<comment type="similarity">
    <text evidence="2">Belongs to the type-1 OGG1 family.</text>
</comment>
<dbReference type="EC" id="4.2.99.18" evidence="3"/>
<evidence type="ECO:0000256" key="6">
    <source>
        <dbReference type="ARBA" id="ARBA00023204"/>
    </source>
</evidence>
<evidence type="ECO:0000256" key="9">
    <source>
        <dbReference type="ARBA" id="ARBA00023268"/>
    </source>
</evidence>
<evidence type="ECO:0000256" key="12">
    <source>
        <dbReference type="ARBA" id="ARBA00044632"/>
    </source>
</evidence>
<dbReference type="GO" id="GO:0005634">
    <property type="term" value="C:nucleus"/>
    <property type="evidence" value="ECO:0007669"/>
    <property type="project" value="UniProtKB-SubCell"/>
</dbReference>
<dbReference type="Pfam" id="PF00730">
    <property type="entry name" value="HhH-GPD"/>
    <property type="match status" value="1"/>
</dbReference>
<keyword evidence="4" id="KW-0227">DNA damage</keyword>
<evidence type="ECO:0000313" key="16">
    <source>
        <dbReference type="EMBL" id="OLL25259.1"/>
    </source>
</evidence>
<dbReference type="Gene3D" id="3.30.310.40">
    <property type="match status" value="1"/>
</dbReference>
<accession>A0A1U7LRK4</accession>
<keyword evidence="10" id="KW-0326">Glycosidase</keyword>
<evidence type="ECO:0000256" key="4">
    <source>
        <dbReference type="ARBA" id="ARBA00022763"/>
    </source>
</evidence>
<dbReference type="InterPro" id="IPR023170">
    <property type="entry name" value="HhH_base_excis_C"/>
</dbReference>
<dbReference type="Gene3D" id="1.10.340.30">
    <property type="entry name" value="Hypothetical protein, domain 2"/>
    <property type="match status" value="1"/>
</dbReference>
<dbReference type="InterPro" id="IPR003265">
    <property type="entry name" value="HhH-GPD_domain"/>
</dbReference>
<proteinExistence type="inferred from homology"/>
<feature type="domain" description="HhH-GPD" evidence="15">
    <location>
        <begin position="121"/>
        <end position="293"/>
    </location>
</feature>
<keyword evidence="6" id="KW-0234">DNA repair</keyword>
<evidence type="ECO:0000256" key="7">
    <source>
        <dbReference type="ARBA" id="ARBA00023239"/>
    </source>
</evidence>
<evidence type="ECO:0000256" key="10">
    <source>
        <dbReference type="ARBA" id="ARBA00023295"/>
    </source>
</evidence>
<gene>
    <name evidence="16" type="ORF">NEOLI_000835</name>
</gene>
<sequence length="368" mass="42466">MWKTLVVPRSELCLDTTLKCGQSFRWKKTADNEWTTTLKGRIVSLRQNVDSIQYQSIFPKAPVEDDTHIILHDYFQLKIKLRELYQYWSTRDPNFQNKSLKFAGVRILRQDCWENVVSFICSSNNNIPRISLMIDRLCSKYGTYLGTASDFQFYSFPDVSSLIGSSVENELRTMGFGYRAKYISKTAQLIAQKPPGWLESLRHSDYKEAKESLLELSGVGPKVADCVCLMSMDKPGSIPVDTHVWQIAQRDYQFRVKAKTMSAATYDAVGDFFRDLWGEYAGWAHSVLFTADLKGFKERLIDIKTEKVKVIKMEDGDLSLTKDIMVNTTKQVLTDETKEIVNRSESPKKKRKQSEEHRAEKKQKINRT</sequence>
<dbReference type="CDD" id="cd00056">
    <property type="entry name" value="ENDO3c"/>
    <property type="match status" value="1"/>
</dbReference>
<feature type="region of interest" description="Disordered" evidence="14">
    <location>
        <begin position="336"/>
        <end position="368"/>
    </location>
</feature>
<dbReference type="FunFam" id="1.10.1670.10:FF:000005">
    <property type="entry name" value="N-glycosylase/DNA lyase OGG1"/>
    <property type="match status" value="1"/>
</dbReference>
<dbReference type="SUPFAM" id="SSF55945">
    <property type="entry name" value="TATA-box binding protein-like"/>
    <property type="match status" value="1"/>
</dbReference>
<dbReference type="PANTHER" id="PTHR10242">
    <property type="entry name" value="8-OXOGUANINE DNA GLYCOSYLASE"/>
    <property type="match status" value="1"/>
</dbReference>
<evidence type="ECO:0000256" key="2">
    <source>
        <dbReference type="ARBA" id="ARBA00010679"/>
    </source>
</evidence>
<reference evidence="16 17" key="1">
    <citation type="submission" date="2016-04" db="EMBL/GenBank/DDBJ databases">
        <title>Evolutionary innovation and constraint leading to complex multicellularity in the Ascomycota.</title>
        <authorList>
            <person name="Cisse O."/>
            <person name="Nguyen A."/>
            <person name="Hewitt D.A."/>
            <person name="Jedd G."/>
            <person name="Stajich J.E."/>
        </authorList>
    </citation>
    <scope>NUCLEOTIDE SEQUENCE [LARGE SCALE GENOMIC DNA]</scope>
    <source>
        <strain evidence="16 17">DAH-3</strain>
    </source>
</reference>
<evidence type="ECO:0000256" key="5">
    <source>
        <dbReference type="ARBA" id="ARBA00022801"/>
    </source>
</evidence>
<dbReference type="GO" id="GO:0006289">
    <property type="term" value="P:nucleotide-excision repair"/>
    <property type="evidence" value="ECO:0007669"/>
    <property type="project" value="InterPro"/>
</dbReference>
<comment type="subcellular location">
    <subcellularLocation>
        <location evidence="1">Nucleus</location>
    </subcellularLocation>
</comment>
<dbReference type="GO" id="GO:0006285">
    <property type="term" value="P:base-excision repair, AP site formation"/>
    <property type="evidence" value="ECO:0007669"/>
    <property type="project" value="TreeGrafter"/>
</dbReference>
<evidence type="ECO:0000256" key="13">
    <source>
        <dbReference type="ARBA" id="ARBA00073127"/>
    </source>
</evidence>
<protein>
    <recommendedName>
        <fullName evidence="13">N-glycosylase/DNA lyase</fullName>
        <ecNumber evidence="3">4.2.99.18</ecNumber>
    </recommendedName>
</protein>
<dbReference type="FunFam" id="1.10.340.30:FF:000006">
    <property type="entry name" value="N-glycosylase/DNA lyase isoform X2"/>
    <property type="match status" value="1"/>
</dbReference>
<dbReference type="GO" id="GO:0034039">
    <property type="term" value="F:8-oxo-7,8-dihydroguanine DNA N-glycosylase activity"/>
    <property type="evidence" value="ECO:0007669"/>
    <property type="project" value="TreeGrafter"/>
</dbReference>
<name>A0A1U7LRK4_NEOID</name>
<evidence type="ECO:0000313" key="17">
    <source>
        <dbReference type="Proteomes" id="UP000186594"/>
    </source>
</evidence>
<dbReference type="GO" id="GO:0140078">
    <property type="term" value="F:class I DNA-(apurinic or apyrimidinic site) endonuclease activity"/>
    <property type="evidence" value="ECO:0007669"/>
    <property type="project" value="UniProtKB-EC"/>
</dbReference>
<dbReference type="Pfam" id="PF07934">
    <property type="entry name" value="OGG_N"/>
    <property type="match status" value="1"/>
</dbReference>
<dbReference type="SUPFAM" id="SSF48150">
    <property type="entry name" value="DNA-glycosylase"/>
    <property type="match status" value="1"/>
</dbReference>
<evidence type="ECO:0000256" key="11">
    <source>
        <dbReference type="ARBA" id="ARBA00025652"/>
    </source>
</evidence>
<keyword evidence="7 16" id="KW-0456">Lyase</keyword>
<dbReference type="GO" id="GO:0003684">
    <property type="term" value="F:damaged DNA binding"/>
    <property type="evidence" value="ECO:0007669"/>
    <property type="project" value="InterPro"/>
</dbReference>
<dbReference type="OrthoDB" id="238681at2759"/>
<keyword evidence="9" id="KW-0511">Multifunctional enzyme</keyword>
<evidence type="ECO:0000256" key="14">
    <source>
        <dbReference type="SAM" id="MobiDB-lite"/>
    </source>
</evidence>
<comment type="catalytic activity">
    <reaction evidence="12">
        <text>2'-deoxyribonucleotide-(2'-deoxyribose 5'-phosphate)-2'-deoxyribonucleotide-DNA = a 3'-end 2'-deoxyribonucleotide-(2,3-dehydro-2,3-deoxyribose 5'-phosphate)-DNA + a 5'-end 5'-phospho-2'-deoxyribonucleoside-DNA + H(+)</text>
        <dbReference type="Rhea" id="RHEA:66592"/>
        <dbReference type="Rhea" id="RHEA-COMP:13180"/>
        <dbReference type="Rhea" id="RHEA-COMP:16897"/>
        <dbReference type="Rhea" id="RHEA-COMP:17067"/>
        <dbReference type="ChEBI" id="CHEBI:15378"/>
        <dbReference type="ChEBI" id="CHEBI:136412"/>
        <dbReference type="ChEBI" id="CHEBI:157695"/>
        <dbReference type="ChEBI" id="CHEBI:167181"/>
        <dbReference type="EC" id="4.2.99.18"/>
    </reaction>
</comment>
<dbReference type="Gene3D" id="1.10.1670.10">
    <property type="entry name" value="Helix-hairpin-Helix base-excision DNA repair enzymes (C-terminal)"/>
    <property type="match status" value="1"/>
</dbReference>
<dbReference type="SMART" id="SM00478">
    <property type="entry name" value="ENDO3c"/>
    <property type="match status" value="1"/>
</dbReference>
<dbReference type="PANTHER" id="PTHR10242:SF2">
    <property type="entry name" value="N-GLYCOSYLASE_DNA LYASE"/>
    <property type="match status" value="1"/>
</dbReference>
<dbReference type="Proteomes" id="UP000186594">
    <property type="component" value="Unassembled WGS sequence"/>
</dbReference>
<evidence type="ECO:0000256" key="3">
    <source>
        <dbReference type="ARBA" id="ARBA00012720"/>
    </source>
</evidence>
<organism evidence="16 17">
    <name type="scientific">Neolecta irregularis (strain DAH-3)</name>
    <dbReference type="NCBI Taxonomy" id="1198029"/>
    <lineage>
        <taxon>Eukaryota</taxon>
        <taxon>Fungi</taxon>
        <taxon>Dikarya</taxon>
        <taxon>Ascomycota</taxon>
        <taxon>Taphrinomycotina</taxon>
        <taxon>Neolectales</taxon>
        <taxon>Neolectaceae</taxon>
        <taxon>Neolecta</taxon>
    </lineage>
</organism>
<keyword evidence="5" id="KW-0378">Hydrolase</keyword>
<comment type="function">
    <text evidence="11">DNA repair enzyme that incises DNA at 8-oxoG residues. Excises 7,8-dihydro-8-oxoguanine and 2,6-diamino-4-hydroxy-5-N-methylformamidopyrimidine (FAPY) from damaged DNA. Has a beta-lyase activity that nicks DNA 3' to the lesion.</text>
</comment>
<keyword evidence="17" id="KW-1185">Reference proteome</keyword>
<dbReference type="InterPro" id="IPR011257">
    <property type="entry name" value="DNA_glycosylase"/>
</dbReference>
<evidence type="ECO:0000259" key="15">
    <source>
        <dbReference type="SMART" id="SM00478"/>
    </source>
</evidence>
<dbReference type="InterPro" id="IPR052054">
    <property type="entry name" value="Oxidative_DNA_repair_enzyme"/>
</dbReference>
<dbReference type="InterPro" id="IPR012904">
    <property type="entry name" value="OGG_N"/>
</dbReference>
<dbReference type="AlphaFoldDB" id="A0A1U7LRK4"/>
<keyword evidence="8" id="KW-0539">Nucleus</keyword>
<comment type="caution">
    <text evidence="16">The sequence shown here is derived from an EMBL/GenBank/DDBJ whole genome shotgun (WGS) entry which is preliminary data.</text>
</comment>